<proteinExistence type="predicted"/>
<comment type="caution">
    <text evidence="3">The sequence shown here is derived from an EMBL/GenBank/DDBJ whole genome shotgun (WGS) entry which is preliminary data.</text>
</comment>
<dbReference type="RefSeq" id="WP_323467426.1">
    <property type="nucleotide sequence ID" value="NZ_CP144224.1"/>
</dbReference>
<dbReference type="InterPro" id="IPR052529">
    <property type="entry name" value="Bact_Transport_Assoc"/>
</dbReference>
<feature type="transmembrane region" description="Helical" evidence="1">
    <location>
        <begin position="146"/>
        <end position="163"/>
    </location>
</feature>
<feature type="transmembrane region" description="Helical" evidence="1">
    <location>
        <begin position="23"/>
        <end position="43"/>
    </location>
</feature>
<feature type="transmembrane region" description="Helical" evidence="1">
    <location>
        <begin position="210"/>
        <end position="232"/>
    </location>
</feature>
<protein>
    <submittedName>
        <fullName evidence="3">DUF418 domain-containing protein</fullName>
    </submittedName>
</protein>
<sequence length="394" mass="44823">MNTRATSIQDNERIASLDMMRGLALLGILLANSLHFQYGLFLIPGLHDYYPLGTIDRVAESAILFFATASFYTLFSFLFGYGMALLKERLEQRELRFGTVYYRRMFILLFAGLAHYLLIWDGDILITYAIGGFILFLFLRLKERGLLIWSFIILLLMASSIAMPEDESTFTFEDSLAAYSAEEKEVLTSGTYAEVVQFRLTTDPFGMGGWGQLLVTFNAVVAVLGMFLLGAFVARKKWLLTIEENRPFIKKIWWITMLVGFPAKIPHAFMGDSYSYEMLHMTIGGPLVAMFYATSIALLATSPKAQKWLQPLAKVGRLSLTNYLMQSIVFTTLFFGYGIGLFNSIGYFAGALLAVGFFLLQVLFSSWWLKRFKMGPFEWVWRAGTYLEIPKLKR</sequence>
<feature type="transmembrane region" description="Helical" evidence="1">
    <location>
        <begin position="63"/>
        <end position="81"/>
    </location>
</feature>
<organism evidence="3 4">
    <name type="scientific">Alkalihalophilus pseudofirmus</name>
    <name type="common">Bacillus pseudofirmus</name>
    <dbReference type="NCBI Taxonomy" id="79885"/>
    <lineage>
        <taxon>Bacteria</taxon>
        <taxon>Bacillati</taxon>
        <taxon>Bacillota</taxon>
        <taxon>Bacilli</taxon>
        <taxon>Bacillales</taxon>
        <taxon>Bacillaceae</taxon>
        <taxon>Alkalihalophilus</taxon>
    </lineage>
</organism>
<accession>A0AAJ2U4R3</accession>
<feature type="transmembrane region" description="Helical" evidence="1">
    <location>
        <begin position="252"/>
        <end position="269"/>
    </location>
</feature>
<feature type="domain" description="DUF418" evidence="2">
    <location>
        <begin position="234"/>
        <end position="387"/>
    </location>
</feature>
<keyword evidence="1" id="KW-0812">Transmembrane</keyword>
<evidence type="ECO:0000313" key="3">
    <source>
        <dbReference type="EMBL" id="MDV2886817.1"/>
    </source>
</evidence>
<evidence type="ECO:0000259" key="2">
    <source>
        <dbReference type="Pfam" id="PF04235"/>
    </source>
</evidence>
<feature type="transmembrane region" description="Helical" evidence="1">
    <location>
        <begin position="281"/>
        <end position="300"/>
    </location>
</feature>
<keyword evidence="1" id="KW-1133">Transmembrane helix</keyword>
<reference evidence="3" key="1">
    <citation type="submission" date="2023-10" db="EMBL/GenBank/DDBJ databases">
        <title>Screening of Alkalihalophilus pseudofirmusBZ-TG-HK211 and Its Alleviation of Salt Stress on Rapeseed Growth.</title>
        <authorList>
            <person name="Zhao B."/>
            <person name="Guo T."/>
        </authorList>
    </citation>
    <scope>NUCLEOTIDE SEQUENCE</scope>
    <source>
        <strain evidence="3">BZ-TG-HK211</strain>
    </source>
</reference>
<name>A0AAJ2U4R3_ALKPS</name>
<evidence type="ECO:0000313" key="4">
    <source>
        <dbReference type="Proteomes" id="UP001285636"/>
    </source>
</evidence>
<dbReference type="Proteomes" id="UP001285636">
    <property type="component" value="Unassembled WGS sequence"/>
</dbReference>
<evidence type="ECO:0000256" key="1">
    <source>
        <dbReference type="SAM" id="Phobius"/>
    </source>
</evidence>
<dbReference type="InterPro" id="IPR007349">
    <property type="entry name" value="DUF418"/>
</dbReference>
<feature type="transmembrane region" description="Helical" evidence="1">
    <location>
        <begin position="101"/>
        <end position="118"/>
    </location>
</feature>
<dbReference type="EMBL" id="JAWJAY010000005">
    <property type="protein sequence ID" value="MDV2886817.1"/>
    <property type="molecule type" value="Genomic_DNA"/>
</dbReference>
<feature type="transmembrane region" description="Helical" evidence="1">
    <location>
        <begin position="320"/>
        <end position="339"/>
    </location>
</feature>
<dbReference type="AlphaFoldDB" id="A0AAJ2U4R3"/>
<dbReference type="PANTHER" id="PTHR30590">
    <property type="entry name" value="INNER MEMBRANE PROTEIN"/>
    <property type="match status" value="1"/>
</dbReference>
<dbReference type="Pfam" id="PF04235">
    <property type="entry name" value="DUF418"/>
    <property type="match status" value="1"/>
</dbReference>
<gene>
    <name evidence="3" type="ORF">RYX45_16615</name>
</gene>
<keyword evidence="1" id="KW-0472">Membrane</keyword>
<feature type="transmembrane region" description="Helical" evidence="1">
    <location>
        <begin position="124"/>
        <end position="139"/>
    </location>
</feature>
<feature type="transmembrane region" description="Helical" evidence="1">
    <location>
        <begin position="345"/>
        <end position="369"/>
    </location>
</feature>
<dbReference type="PANTHER" id="PTHR30590:SF2">
    <property type="entry name" value="INNER MEMBRANE PROTEIN"/>
    <property type="match status" value="1"/>
</dbReference>